<dbReference type="SUPFAM" id="SSF52540">
    <property type="entry name" value="P-loop containing nucleoside triphosphate hydrolases"/>
    <property type="match status" value="1"/>
</dbReference>
<reference evidence="3 4" key="1">
    <citation type="submission" date="2019-05" db="EMBL/GenBank/DDBJ databases">
        <title>Georgenia *** sp. nov., and Georgenia *** sp. nov., isolated from the intestinal contents of plateau pika (Ochotona curzoniae) in the Qinghai-Tibet plateau of China.</title>
        <authorList>
            <person name="Tian Z."/>
        </authorList>
    </citation>
    <scope>NUCLEOTIDE SEQUENCE [LARGE SCALE GENOMIC DNA]</scope>
    <source>
        <strain evidence="3 4">Z294</strain>
    </source>
</reference>
<accession>A0ABX5VM71</accession>
<dbReference type="InterPro" id="IPR027417">
    <property type="entry name" value="P-loop_NTPase"/>
</dbReference>
<proteinExistence type="predicted"/>
<dbReference type="RefSeq" id="WP_139948622.1">
    <property type="nucleotide sequence ID" value="NZ_CP040899.1"/>
</dbReference>
<feature type="domain" description="AAA+ ATPase" evidence="2">
    <location>
        <begin position="568"/>
        <end position="731"/>
    </location>
</feature>
<evidence type="ECO:0000256" key="1">
    <source>
        <dbReference type="SAM" id="MobiDB-lite"/>
    </source>
</evidence>
<dbReference type="Gene3D" id="3.40.50.300">
    <property type="entry name" value="P-loop containing nucleotide triphosphate hydrolases"/>
    <property type="match status" value="1"/>
</dbReference>
<dbReference type="Proteomes" id="UP000313948">
    <property type="component" value="Chromosome"/>
</dbReference>
<dbReference type="SMART" id="SM00382">
    <property type="entry name" value="AAA"/>
    <property type="match status" value="1"/>
</dbReference>
<dbReference type="InterPro" id="IPR011704">
    <property type="entry name" value="ATPase_dyneun-rel_AAA"/>
</dbReference>
<evidence type="ECO:0000313" key="4">
    <source>
        <dbReference type="Proteomes" id="UP000313948"/>
    </source>
</evidence>
<dbReference type="CDD" id="cd00009">
    <property type="entry name" value="AAA"/>
    <property type="match status" value="1"/>
</dbReference>
<protein>
    <submittedName>
        <fullName evidence="3">AAA family ATPase</fullName>
    </submittedName>
</protein>
<dbReference type="EMBL" id="CP040899">
    <property type="protein sequence ID" value="QDB79602.1"/>
    <property type="molecule type" value="Genomic_DNA"/>
</dbReference>
<feature type="region of interest" description="Disordered" evidence="1">
    <location>
        <begin position="831"/>
        <end position="856"/>
    </location>
</feature>
<dbReference type="PANTHER" id="PTHR37291:SF1">
    <property type="entry name" value="TYPE IV METHYL-DIRECTED RESTRICTION ENZYME ECOKMCRB SUBUNIT"/>
    <property type="match status" value="1"/>
</dbReference>
<dbReference type="Pfam" id="PF07728">
    <property type="entry name" value="AAA_5"/>
    <property type="match status" value="1"/>
</dbReference>
<gene>
    <name evidence="3" type="ORF">FE251_09630</name>
</gene>
<dbReference type="PANTHER" id="PTHR37291">
    <property type="entry name" value="5-METHYLCYTOSINE-SPECIFIC RESTRICTION ENZYME B"/>
    <property type="match status" value="1"/>
</dbReference>
<keyword evidence="4" id="KW-1185">Reference proteome</keyword>
<organism evidence="3 4">
    <name type="scientific">Georgenia wutianyii</name>
    <dbReference type="NCBI Taxonomy" id="2585135"/>
    <lineage>
        <taxon>Bacteria</taxon>
        <taxon>Bacillati</taxon>
        <taxon>Actinomycetota</taxon>
        <taxon>Actinomycetes</taxon>
        <taxon>Micrococcales</taxon>
        <taxon>Bogoriellaceae</taxon>
        <taxon>Georgenia</taxon>
    </lineage>
</organism>
<evidence type="ECO:0000259" key="2">
    <source>
        <dbReference type="SMART" id="SM00382"/>
    </source>
</evidence>
<evidence type="ECO:0000313" key="3">
    <source>
        <dbReference type="EMBL" id="QDB79602.1"/>
    </source>
</evidence>
<dbReference type="InterPro" id="IPR003593">
    <property type="entry name" value="AAA+_ATPase"/>
</dbReference>
<sequence length="856" mass="95707">MSESTVQMTPRAVPGSRRRFDGVDYQLAHAPRGYVYKRDSDLLHAADCGHEPAQNIEPWDRERVLAAWRDAGDVPVVDVRNPRWCRTCLALPVDLTPATRPYQRHDRIVAVAKAAAVVLEHLLGDRRSVVDPSCVIWTPEHAERLRSAIDDHLDTGPGTFFEKLEHQLRGAPREVVLLAAEVIYLRGVPLSNITAVKKREHVQTVLGWLPDGPPVPEAMVIGAESGGSFNGGQGFNQQLWLQVLWLARFTIRWGTTSDAGRAAALRDPWLFRSIVADDPNDLPAMRNAFLFMAFPDVFESIVNDDHKVHIRDAFALVIGGPSGTDGEAMDRDLLAIRRRLEEDATERLDWYAEPWVSQWRKVKDAGDRAWAVRTKPAGIELIDQWRADGFVSLAATHLGEVPPGADRADVRERINTGYDHLDYAQRMYLTDDYYAFLSRMREGDVVLARHDDHVWLGRLAGPATYADEAPRLRRAVQWRPETLTLPELPAPVPSLLGSSRTVIDLTEAREVLEALVADQAEPAPAVTEPVTPADPDVTPSLRPVTAEFAAALHLDLAWLDEFVGVLQARRQVIVHGPPGTGKTYLARKIARHVAGDDAVQIVQFHPSYAYEDFFEGYRPTRLADGGVGFELQAGPLRRIASLAERDPGTPYVLIIDEINRGNIAKVFGELYFLLEYRGERIGLQYSPEERFSLPNNLFIIGTMNTADRSIALVDAAIRRRFSFIEMHPDSEPVAGLLRRWLESNHRSVDRADLLSALNRELGEANRDFQIGPSYLMREEADTDEGLARVWRHDILPLLEEHFYGQHSPREVADRFGLARLRRLAHLNDTVISPPVESATPNLPAVGSDEEGGRAAP</sequence>
<name>A0ABX5VM71_9MICO</name>
<dbReference type="InterPro" id="IPR052934">
    <property type="entry name" value="Methyl-DNA_Rec/Restrict_Enz"/>
</dbReference>